<dbReference type="RefSeq" id="WP_085402338.1">
    <property type="nucleotide sequence ID" value="NZ_NAFL01000264.1"/>
</dbReference>
<name>A0A1Y2JJG6_BRAJP</name>
<proteinExistence type="predicted"/>
<gene>
    <name evidence="1" type="ORF">BSZ19_26345</name>
</gene>
<comment type="caution">
    <text evidence="1">The sequence shown here is derived from an EMBL/GenBank/DDBJ whole genome shotgun (WGS) entry which is preliminary data.</text>
</comment>
<evidence type="ECO:0000313" key="1">
    <source>
        <dbReference type="EMBL" id="OSJ29718.1"/>
    </source>
</evidence>
<sequence>MPGKRNRKRPAGSLQERLLAMAELARRRAEEIPEGEERKKLLQKAELTERSAEIEAWLAPTASSKLAA</sequence>
<dbReference type="Proteomes" id="UP000193335">
    <property type="component" value="Unassembled WGS sequence"/>
</dbReference>
<organism evidence="1 2">
    <name type="scientific">Bradyrhizobium japonicum</name>
    <dbReference type="NCBI Taxonomy" id="375"/>
    <lineage>
        <taxon>Bacteria</taxon>
        <taxon>Pseudomonadati</taxon>
        <taxon>Pseudomonadota</taxon>
        <taxon>Alphaproteobacteria</taxon>
        <taxon>Hyphomicrobiales</taxon>
        <taxon>Nitrobacteraceae</taxon>
        <taxon>Bradyrhizobium</taxon>
    </lineage>
</organism>
<evidence type="ECO:0000313" key="2">
    <source>
        <dbReference type="Proteomes" id="UP000193335"/>
    </source>
</evidence>
<accession>A0A1Y2JJG6</accession>
<reference evidence="1 2" key="1">
    <citation type="submission" date="2017-03" db="EMBL/GenBank/DDBJ databases">
        <title>Whole genome sequences of fourteen strains of Bradyrhizobium canariense and one strain of Bradyrhizobium japonicum isolated from Lupinus (Papilionoideae: Genisteae) species in Algeria.</title>
        <authorList>
            <person name="Crovadore J."/>
            <person name="Chekireb D."/>
            <person name="Brachmann A."/>
            <person name="Chablais R."/>
            <person name="Cochard B."/>
            <person name="Lefort F."/>
        </authorList>
    </citation>
    <scope>NUCLEOTIDE SEQUENCE [LARGE SCALE GENOMIC DNA]</scope>
    <source>
        <strain evidence="1 2">UBMA197</strain>
    </source>
</reference>
<dbReference type="AlphaFoldDB" id="A0A1Y2JJG6"/>
<protein>
    <submittedName>
        <fullName evidence="1">Uncharacterized protein</fullName>
    </submittedName>
</protein>
<dbReference type="EMBL" id="NAFL01000264">
    <property type="protein sequence ID" value="OSJ29718.1"/>
    <property type="molecule type" value="Genomic_DNA"/>
</dbReference>